<accession>A0A0B4ZZJ2</accession>
<reference evidence="1 2" key="1">
    <citation type="submission" date="2014-11" db="EMBL/GenBank/DDBJ databases">
        <title>Characterization and genome comparisons of three Achromobacter phages of the Siphoviridae family.</title>
        <authorList>
            <person name="Dreiseikelmann B."/>
            <person name="Bunk B."/>
            <person name="Rohde M."/>
            <person name="Wittmann J."/>
        </authorList>
    </citation>
    <scope>NUCLEOTIDE SEQUENCE [LARGE SCALE GENOMIC DNA]</scope>
</reference>
<dbReference type="RefSeq" id="YP_009201773.1">
    <property type="nucleotide sequence ID" value="NC_028834.1"/>
</dbReference>
<protein>
    <submittedName>
        <fullName evidence="1">Uncharacterized protein</fullName>
    </submittedName>
</protein>
<evidence type="ECO:0000313" key="1">
    <source>
        <dbReference type="EMBL" id="AJD82872.1"/>
    </source>
</evidence>
<dbReference type="GeneID" id="26628945"/>
<dbReference type="KEGG" id="vg:26628945"/>
<keyword evidence="2" id="KW-1185">Reference proteome</keyword>
<dbReference type="EMBL" id="KP202970">
    <property type="protein sequence ID" value="AJD82872.1"/>
    <property type="molecule type" value="Genomic_DNA"/>
</dbReference>
<gene>
    <name evidence="1" type="ORF">JWAP_00039</name>
</gene>
<evidence type="ECO:0000313" key="2">
    <source>
        <dbReference type="Proteomes" id="UP000031726"/>
    </source>
</evidence>
<name>A0A0B4ZZJ2_9CAUD</name>
<proteinExistence type="predicted"/>
<dbReference type="Proteomes" id="UP000031726">
    <property type="component" value="Segment"/>
</dbReference>
<organism evidence="1 2">
    <name type="scientific">Achromobacter phage 83-24</name>
    <dbReference type="NCBI Taxonomy" id="1589747"/>
    <lineage>
        <taxon>Viruses</taxon>
        <taxon>Duplodnaviria</taxon>
        <taxon>Heunggongvirae</taxon>
        <taxon>Uroviricota</taxon>
        <taxon>Caudoviricetes</taxon>
        <taxon>Steinhofvirus</taxon>
        <taxon>Steinhofvirus sv8324</taxon>
    </lineage>
</organism>
<sequence length="52" mass="6519">MKIRWLKNRVIPWHLRRSMYKELSSYIIKIKRRQRIQKVNSRFEKFATKKGA</sequence>